<evidence type="ECO:0000313" key="3">
    <source>
        <dbReference type="Proteomes" id="UP000030652"/>
    </source>
</evidence>
<dbReference type="Proteomes" id="UP000030652">
    <property type="component" value="Unassembled WGS sequence"/>
</dbReference>
<dbReference type="Pfam" id="PF13487">
    <property type="entry name" value="HD_5"/>
    <property type="match status" value="1"/>
</dbReference>
<dbReference type="InterPro" id="IPR037522">
    <property type="entry name" value="HD_GYP_dom"/>
</dbReference>
<dbReference type="PANTHER" id="PTHR43155:SF2">
    <property type="entry name" value="CYCLIC DI-GMP PHOSPHODIESTERASE PA4108"/>
    <property type="match status" value="1"/>
</dbReference>
<dbReference type="PANTHER" id="PTHR43155">
    <property type="entry name" value="CYCLIC DI-GMP PHOSPHODIESTERASE PA4108-RELATED"/>
    <property type="match status" value="1"/>
</dbReference>
<organism evidence="2 3">
    <name type="scientific">Candidatus Scalindua brodae</name>
    <dbReference type="NCBI Taxonomy" id="237368"/>
    <lineage>
        <taxon>Bacteria</taxon>
        <taxon>Pseudomonadati</taxon>
        <taxon>Planctomycetota</taxon>
        <taxon>Candidatus Brocadiia</taxon>
        <taxon>Candidatus Brocadiales</taxon>
        <taxon>Candidatus Scalinduaceae</taxon>
        <taxon>Candidatus Scalindua</taxon>
    </lineage>
</organism>
<dbReference type="AlphaFoldDB" id="A0A0B0EIU6"/>
<name>A0A0B0EIU6_9BACT</name>
<dbReference type="eggNOG" id="COG2206">
    <property type="taxonomic scope" value="Bacteria"/>
</dbReference>
<evidence type="ECO:0000259" key="1">
    <source>
        <dbReference type="PROSITE" id="PS51832"/>
    </source>
</evidence>
<dbReference type="PROSITE" id="PS51832">
    <property type="entry name" value="HD_GYP"/>
    <property type="match status" value="1"/>
</dbReference>
<proteinExistence type="predicted"/>
<dbReference type="SUPFAM" id="SSF109604">
    <property type="entry name" value="HD-domain/PDEase-like"/>
    <property type="match status" value="1"/>
</dbReference>
<accession>A0A0B0EIU6</accession>
<sequence>MESKEEIKMAAKPLNYFPVAIKDLKVNTILDFDIFIQTSNNIVLFRKQNLPFTEETLNNLAKNKVTTIFVSEDDRGKIDDYCHSIENTNNTNTSNDCFTAPFDNPENLEKYYKTYLDYYPIEKANLLPGSRINFNVYKKSDLDVELFVGPDKHNNLSGIVPKDIHNVQSAIAIHKEDIPLYKEYINNLSLELSKSKKDSSALSLKYSILRENSKFIIKDIFEDPGSGETIQKAGDLVATLTDTILENQNNFSNLLKITTHDYYTYTHSLNVCSLSIGLGTELKLRRDPDLLELGLGALLHDLGKCTIDLRILNKPGKLTGDEFKEIQSHVTAANALLTSSNTEIPKNSLATILQHHEKMSGKGYPYKLNRDQIHINGRIGAIVDFYDALTTERPYKKAFSPFQAFQLLSEFQDDYDKELIKMFIVMLGKQV</sequence>
<gene>
    <name evidence="2" type="ORF">SCABRO_02305</name>
</gene>
<comment type="caution">
    <text evidence="2">The sequence shown here is derived from an EMBL/GenBank/DDBJ whole genome shotgun (WGS) entry which is preliminary data.</text>
</comment>
<dbReference type="EMBL" id="JRYO01000161">
    <property type="protein sequence ID" value="KHE91931.1"/>
    <property type="molecule type" value="Genomic_DNA"/>
</dbReference>
<dbReference type="Gene3D" id="1.10.3210.10">
    <property type="entry name" value="Hypothetical protein af1432"/>
    <property type="match status" value="2"/>
</dbReference>
<dbReference type="InterPro" id="IPR003607">
    <property type="entry name" value="HD/PDEase_dom"/>
</dbReference>
<dbReference type="CDD" id="cd00077">
    <property type="entry name" value="HDc"/>
    <property type="match status" value="1"/>
</dbReference>
<feature type="domain" description="HD-GYP" evidence="1">
    <location>
        <begin position="230"/>
        <end position="431"/>
    </location>
</feature>
<evidence type="ECO:0000313" key="2">
    <source>
        <dbReference type="EMBL" id="KHE91931.1"/>
    </source>
</evidence>
<protein>
    <recommendedName>
        <fullName evidence="1">HD-GYP domain-containing protein</fullName>
    </recommendedName>
</protein>
<dbReference type="SMART" id="SM00471">
    <property type="entry name" value="HDc"/>
    <property type="match status" value="1"/>
</dbReference>
<reference evidence="2 3" key="1">
    <citation type="submission" date="2014-10" db="EMBL/GenBank/DDBJ databases">
        <title>Draft genome of anammox bacterium scalindua brodae, obtained using differential coverage binning of sequence data from two enrichment reactors.</title>
        <authorList>
            <person name="Speth D.R."/>
            <person name="Russ L."/>
            <person name="Kartal B."/>
            <person name="Op den Camp H.J."/>
            <person name="Dutilh B.E."/>
            <person name="Jetten M.S."/>
        </authorList>
    </citation>
    <scope>NUCLEOTIDE SEQUENCE [LARGE SCALE GENOMIC DNA]</scope>
    <source>
        <strain evidence="2">RU1</strain>
    </source>
</reference>